<dbReference type="RefSeq" id="WP_025731642.1">
    <property type="nucleotide sequence ID" value="NZ_JAAIWK010000035.1"/>
</dbReference>
<dbReference type="Proteomes" id="UP000476934">
    <property type="component" value="Unassembled WGS sequence"/>
</dbReference>
<gene>
    <name evidence="1" type="ORF">G4D61_16170</name>
</gene>
<sequence length="72" mass="8368">MTLDEIKPFLDKNVLVILDTGQQYEGYLTNYVPELDDDENLIQSVDLIPSDGHELGYYYGFELEQIKKIELI</sequence>
<dbReference type="AlphaFoldDB" id="A0A6M0PBV1"/>
<evidence type="ECO:0000313" key="1">
    <source>
        <dbReference type="EMBL" id="NEY21480.1"/>
    </source>
</evidence>
<reference evidence="1 2" key="2">
    <citation type="submission" date="2020-03" db="EMBL/GenBank/DDBJ databases">
        <title>Bacillus aquiflavi sp. nov., isolated from yellow water of strong flavor Chinese baijiu in Yibin region of China.</title>
        <authorList>
            <person name="Xie J."/>
        </authorList>
    </citation>
    <scope>NUCLEOTIDE SEQUENCE [LARGE SCALE GENOMIC DNA]</scope>
    <source>
        <strain evidence="1 2">Gsoil 114</strain>
    </source>
</reference>
<keyword evidence="2" id="KW-1185">Reference proteome</keyword>
<organism evidence="1 2">
    <name type="scientific">Heyndrickxia ginsengihumi</name>
    <dbReference type="NCBI Taxonomy" id="363870"/>
    <lineage>
        <taxon>Bacteria</taxon>
        <taxon>Bacillati</taxon>
        <taxon>Bacillota</taxon>
        <taxon>Bacilli</taxon>
        <taxon>Bacillales</taxon>
        <taxon>Bacillaceae</taxon>
        <taxon>Heyndrickxia</taxon>
    </lineage>
</organism>
<reference evidence="1 2" key="1">
    <citation type="submission" date="2020-02" db="EMBL/GenBank/DDBJ databases">
        <authorList>
            <person name="Feng H."/>
        </authorList>
    </citation>
    <scope>NUCLEOTIDE SEQUENCE [LARGE SCALE GENOMIC DNA]</scope>
    <source>
        <strain evidence="1 2">Gsoil 114</strain>
    </source>
</reference>
<dbReference type="EMBL" id="JAAIWK010000035">
    <property type="protein sequence ID" value="NEY21480.1"/>
    <property type="molecule type" value="Genomic_DNA"/>
</dbReference>
<comment type="caution">
    <text evidence="1">The sequence shown here is derived from an EMBL/GenBank/DDBJ whole genome shotgun (WGS) entry which is preliminary data.</text>
</comment>
<accession>A0A6M0PBV1</accession>
<evidence type="ECO:0000313" key="2">
    <source>
        <dbReference type="Proteomes" id="UP000476934"/>
    </source>
</evidence>
<proteinExistence type="predicted"/>
<protein>
    <submittedName>
        <fullName evidence="1">Uncharacterized protein</fullName>
    </submittedName>
</protein>
<name>A0A6M0PBV1_9BACI</name>